<dbReference type="EMBL" id="PQIB02000018">
    <property type="protein sequence ID" value="RLM55955.1"/>
    <property type="molecule type" value="Genomic_DNA"/>
</dbReference>
<accession>A0A3L6PIX8</accession>
<proteinExistence type="predicted"/>
<protein>
    <submittedName>
        <fullName evidence="1">Uncharacterized protein</fullName>
    </submittedName>
</protein>
<sequence>MVNVINTISGGSNEPVYETKRQRKDYLRAIYHVCEGKHFRTQKEAPTQKGKTASVASIWTQANTKYKLGEPMLSEEDLKATGPSCVGLHNHYMLESANGVDNICASYQAYHFGSTVDILYALSDLYDLFHLDALDISLLRCFSFAFGKYMETKGAKPKSKAAAKLTHKTDF</sequence>
<dbReference type="Proteomes" id="UP000275267">
    <property type="component" value="Unassembled WGS sequence"/>
</dbReference>
<keyword evidence="2" id="KW-1185">Reference proteome</keyword>
<evidence type="ECO:0000313" key="2">
    <source>
        <dbReference type="Proteomes" id="UP000275267"/>
    </source>
</evidence>
<gene>
    <name evidence="1" type="ORF">C2845_PM10G10730</name>
</gene>
<dbReference type="OrthoDB" id="721918at2759"/>
<dbReference type="AlphaFoldDB" id="A0A3L6PIX8"/>
<comment type="caution">
    <text evidence="1">The sequence shown here is derived from an EMBL/GenBank/DDBJ whole genome shotgun (WGS) entry which is preliminary data.</text>
</comment>
<organism evidence="1 2">
    <name type="scientific">Panicum miliaceum</name>
    <name type="common">Proso millet</name>
    <name type="synonym">Broomcorn millet</name>
    <dbReference type="NCBI Taxonomy" id="4540"/>
    <lineage>
        <taxon>Eukaryota</taxon>
        <taxon>Viridiplantae</taxon>
        <taxon>Streptophyta</taxon>
        <taxon>Embryophyta</taxon>
        <taxon>Tracheophyta</taxon>
        <taxon>Spermatophyta</taxon>
        <taxon>Magnoliopsida</taxon>
        <taxon>Liliopsida</taxon>
        <taxon>Poales</taxon>
        <taxon>Poaceae</taxon>
        <taxon>PACMAD clade</taxon>
        <taxon>Panicoideae</taxon>
        <taxon>Panicodae</taxon>
        <taxon>Paniceae</taxon>
        <taxon>Panicinae</taxon>
        <taxon>Panicum</taxon>
        <taxon>Panicum sect. Panicum</taxon>
    </lineage>
</organism>
<evidence type="ECO:0000313" key="1">
    <source>
        <dbReference type="EMBL" id="RLM55955.1"/>
    </source>
</evidence>
<reference evidence="2" key="1">
    <citation type="journal article" date="2019" name="Nat. Commun.">
        <title>The genome of broomcorn millet.</title>
        <authorList>
            <person name="Zou C."/>
            <person name="Miki D."/>
            <person name="Li D."/>
            <person name="Tang Q."/>
            <person name="Xiao L."/>
            <person name="Rajput S."/>
            <person name="Deng P."/>
            <person name="Jia W."/>
            <person name="Huang R."/>
            <person name="Zhang M."/>
            <person name="Sun Y."/>
            <person name="Hu J."/>
            <person name="Fu X."/>
            <person name="Schnable P.S."/>
            <person name="Li F."/>
            <person name="Zhang H."/>
            <person name="Feng B."/>
            <person name="Zhu X."/>
            <person name="Liu R."/>
            <person name="Schnable J.C."/>
            <person name="Zhu J.-K."/>
            <person name="Zhang H."/>
        </authorList>
    </citation>
    <scope>NUCLEOTIDE SEQUENCE [LARGE SCALE GENOMIC DNA]</scope>
</reference>
<name>A0A3L6PIX8_PANMI</name>